<sequence>MRMGRLRCSFSCSATGLNLSKSIQDSSGHINNLCRIKELLRGIKMNSDMAGQSKI</sequence>
<comment type="caution">
    <text evidence="1">The sequence shown here is derived from an EMBL/GenBank/DDBJ whole genome shotgun (WGS) entry which is preliminary data.</text>
</comment>
<dbReference type="EMBL" id="CAXIEN010000496">
    <property type="protein sequence ID" value="CAL1299369.1"/>
    <property type="molecule type" value="Genomic_DNA"/>
</dbReference>
<gene>
    <name evidence="1" type="ORF">LARSCL_LOCUS21310</name>
</gene>
<evidence type="ECO:0000313" key="1">
    <source>
        <dbReference type="EMBL" id="CAL1299369.1"/>
    </source>
</evidence>
<organism evidence="1 2">
    <name type="scientific">Larinioides sclopetarius</name>
    <dbReference type="NCBI Taxonomy" id="280406"/>
    <lineage>
        <taxon>Eukaryota</taxon>
        <taxon>Metazoa</taxon>
        <taxon>Ecdysozoa</taxon>
        <taxon>Arthropoda</taxon>
        <taxon>Chelicerata</taxon>
        <taxon>Arachnida</taxon>
        <taxon>Araneae</taxon>
        <taxon>Araneomorphae</taxon>
        <taxon>Entelegynae</taxon>
        <taxon>Araneoidea</taxon>
        <taxon>Araneidae</taxon>
        <taxon>Larinioides</taxon>
    </lineage>
</organism>
<protein>
    <submittedName>
        <fullName evidence="1">Uncharacterized protein</fullName>
    </submittedName>
</protein>
<dbReference type="AlphaFoldDB" id="A0AAV2BUM9"/>
<dbReference type="Proteomes" id="UP001497382">
    <property type="component" value="Unassembled WGS sequence"/>
</dbReference>
<keyword evidence="2" id="KW-1185">Reference proteome</keyword>
<reference evidence="1 2" key="1">
    <citation type="submission" date="2024-04" db="EMBL/GenBank/DDBJ databases">
        <authorList>
            <person name="Rising A."/>
            <person name="Reimegard J."/>
            <person name="Sonavane S."/>
            <person name="Akerstrom W."/>
            <person name="Nylinder S."/>
            <person name="Hedman E."/>
            <person name="Kallberg Y."/>
        </authorList>
    </citation>
    <scope>NUCLEOTIDE SEQUENCE [LARGE SCALE GENOMIC DNA]</scope>
</reference>
<name>A0AAV2BUM9_9ARAC</name>
<evidence type="ECO:0000313" key="2">
    <source>
        <dbReference type="Proteomes" id="UP001497382"/>
    </source>
</evidence>
<accession>A0AAV2BUM9</accession>
<proteinExistence type="predicted"/>